<protein>
    <submittedName>
        <fullName evidence="2">Holin</fullName>
    </submittedName>
</protein>
<keyword evidence="1" id="KW-0472">Membrane</keyword>
<evidence type="ECO:0000256" key="1">
    <source>
        <dbReference type="SAM" id="Phobius"/>
    </source>
</evidence>
<keyword evidence="1" id="KW-0812">Transmembrane</keyword>
<organism evidence="2">
    <name type="scientific">Siphoviridae sp. ctAvK3</name>
    <dbReference type="NCBI Taxonomy" id="2826184"/>
    <lineage>
        <taxon>Viruses</taxon>
        <taxon>Duplodnaviria</taxon>
        <taxon>Heunggongvirae</taxon>
        <taxon>Uroviricota</taxon>
        <taxon>Caudoviricetes</taxon>
    </lineage>
</organism>
<name>A0A8S5MHU3_9CAUD</name>
<sequence length="113" mass="12458">MKEYLVAGVIVAVVALTYLVVILAWRRYVRPWLITKGVTNVDELADMAVHAVEALIGAGHGEEKWKMALEKLSQMGLDVNADVVLDAVKAAWYKLNLQQILAGIKEPEKGEAE</sequence>
<proteinExistence type="predicted"/>
<accession>A0A8S5MHU3</accession>
<reference evidence="2" key="1">
    <citation type="journal article" date="2021" name="Proc. Natl. Acad. Sci. U.S.A.">
        <title>A Catalog of Tens of Thousands of Viruses from Human Metagenomes Reveals Hidden Associations with Chronic Diseases.</title>
        <authorList>
            <person name="Tisza M.J."/>
            <person name="Buck C.B."/>
        </authorList>
    </citation>
    <scope>NUCLEOTIDE SEQUENCE</scope>
    <source>
        <strain evidence="2">CtAvK3</strain>
    </source>
</reference>
<keyword evidence="1" id="KW-1133">Transmembrane helix</keyword>
<dbReference type="EMBL" id="BK014910">
    <property type="protein sequence ID" value="DAD81925.1"/>
    <property type="molecule type" value="Genomic_DNA"/>
</dbReference>
<evidence type="ECO:0000313" key="2">
    <source>
        <dbReference type="EMBL" id="DAD81925.1"/>
    </source>
</evidence>
<feature type="transmembrane region" description="Helical" evidence="1">
    <location>
        <begin position="6"/>
        <end position="25"/>
    </location>
</feature>